<proteinExistence type="predicted"/>
<evidence type="ECO:0000313" key="2">
    <source>
        <dbReference type="EMBL" id="MFC0474902.1"/>
    </source>
</evidence>
<keyword evidence="3" id="KW-1185">Reference proteome</keyword>
<dbReference type="Pfam" id="PF08486">
    <property type="entry name" value="SpoIID"/>
    <property type="match status" value="1"/>
</dbReference>
<name>A0ABV6KPJ1_9BACI</name>
<dbReference type="InterPro" id="IPR013693">
    <property type="entry name" value="SpoIID/LytB_N"/>
</dbReference>
<protein>
    <submittedName>
        <fullName evidence="2">SpoIID/LytB domain-containing protein</fullName>
    </submittedName>
</protein>
<accession>A0ABV6KPJ1</accession>
<dbReference type="InterPro" id="IPR013486">
    <property type="entry name" value="SpoIID/LytB"/>
</dbReference>
<dbReference type="Proteomes" id="UP001589738">
    <property type="component" value="Unassembled WGS sequence"/>
</dbReference>
<gene>
    <name evidence="2" type="ORF">ACFFHF_06250</name>
</gene>
<dbReference type="InterPro" id="IPR051922">
    <property type="entry name" value="Bact_Sporulation_Assoc"/>
</dbReference>
<reference evidence="2 3" key="1">
    <citation type="submission" date="2024-09" db="EMBL/GenBank/DDBJ databases">
        <authorList>
            <person name="Sun Q."/>
            <person name="Mori K."/>
        </authorList>
    </citation>
    <scope>NUCLEOTIDE SEQUENCE [LARGE SCALE GENOMIC DNA]</scope>
    <source>
        <strain evidence="2 3">CGMCC 1.9126</strain>
    </source>
</reference>
<dbReference type="PANTHER" id="PTHR30032:SF4">
    <property type="entry name" value="AMIDASE ENHANCER"/>
    <property type="match status" value="1"/>
</dbReference>
<feature type="domain" description="Sporulation stage II protein D amidase enhancer LytB N-terminal" evidence="1">
    <location>
        <begin position="147"/>
        <end position="229"/>
    </location>
</feature>
<sequence length="446" mass="50914">MNLTLIKQNYKSWNKASGIISKNIINNMVMKTFILSIFIFVLLAFTSEVQAEEMISVRLRNYIGDTSKIPFYIKGNYSTLDPALVLNEGDEYTISFKDGKMFLICGKSKMEIGSPFILYPDTYDEEHLIYIDGRPYMGAVEFDIEGKHIRPANQILLEDYLKGVVPFEVFPEWNIEALKAQTLAARTYTITHKNPQLDDTIQYQVYGGYNEFSNTKRAVIDTKGEIITFQNKPISAFYSASNGGITESNKNVWGGNPSPYFPIKPDPFDPIQPWDFTLQKTQIDLDEIQSKDWNELKEKDGKISDSIKKWLNRNGYEGDIKILGIPFMAIDKVKNESQRSMIGSIQIEFMRRLIDGTILFERVSLDHVELKKIRPMIGGGHFRSYLISSFEINPTSYKVSGKGHGHGVGMSQWGANEMAEEGKHYKEIIGHYYPGTQVKVTQTFQE</sequence>
<dbReference type="PANTHER" id="PTHR30032">
    <property type="entry name" value="N-ACETYLMURAMOYL-L-ALANINE AMIDASE-RELATED"/>
    <property type="match status" value="1"/>
</dbReference>
<organism evidence="2 3">
    <name type="scientific">Robertmurraya beringensis</name>
    <dbReference type="NCBI Taxonomy" id="641660"/>
    <lineage>
        <taxon>Bacteria</taxon>
        <taxon>Bacillati</taxon>
        <taxon>Bacillota</taxon>
        <taxon>Bacilli</taxon>
        <taxon>Bacillales</taxon>
        <taxon>Bacillaceae</taxon>
        <taxon>Robertmurraya</taxon>
    </lineage>
</organism>
<dbReference type="NCBIfam" id="TIGR02669">
    <property type="entry name" value="SpoIID_LytB"/>
    <property type="match status" value="1"/>
</dbReference>
<evidence type="ECO:0000259" key="1">
    <source>
        <dbReference type="Pfam" id="PF08486"/>
    </source>
</evidence>
<dbReference type="EMBL" id="JBHLUU010000017">
    <property type="protein sequence ID" value="MFC0474902.1"/>
    <property type="molecule type" value="Genomic_DNA"/>
</dbReference>
<evidence type="ECO:0000313" key="3">
    <source>
        <dbReference type="Proteomes" id="UP001589738"/>
    </source>
</evidence>
<comment type="caution">
    <text evidence="2">The sequence shown here is derived from an EMBL/GenBank/DDBJ whole genome shotgun (WGS) entry which is preliminary data.</text>
</comment>
<dbReference type="RefSeq" id="WP_377057726.1">
    <property type="nucleotide sequence ID" value="NZ_JBHLUU010000017.1"/>
</dbReference>